<dbReference type="KEGG" id="nfr:ERS450000_05960"/>
<dbReference type="Proteomes" id="UP000057820">
    <property type="component" value="Plasmid 2"/>
</dbReference>
<dbReference type="Pfam" id="PF19730">
    <property type="entry name" value="DUF6221"/>
    <property type="match status" value="1"/>
</dbReference>
<reference evidence="2" key="1">
    <citation type="submission" date="2015-03" db="EMBL/GenBank/DDBJ databases">
        <authorList>
            <consortium name="Pathogen Informatics"/>
        </authorList>
    </citation>
    <scope>NUCLEOTIDE SEQUENCE [LARGE SCALE GENOMIC DNA]</scope>
    <source>
        <strain evidence="2">NCTC11134</strain>
        <plasmid evidence="2">2</plasmid>
    </source>
</reference>
<sequence length="155" mass="17746">MTVEIAEFIEARLREWEALARDSTELRRVTVKYPAKRPPWEPERWELDEFRDLVSVNGRNPPMCEGEWGGGPRSVDVASLIAEFDPARVYGLAQVFRALLALHECRPPSKYMPVAWCDPCHGDGYAAGPGWPCQTVRYIASIWGGHSDYRDEWRP</sequence>
<organism evidence="1 2">
    <name type="scientific">Nocardia farcinica</name>
    <dbReference type="NCBI Taxonomy" id="37329"/>
    <lineage>
        <taxon>Bacteria</taxon>
        <taxon>Bacillati</taxon>
        <taxon>Actinomycetota</taxon>
        <taxon>Actinomycetes</taxon>
        <taxon>Mycobacteriales</taxon>
        <taxon>Nocardiaceae</taxon>
        <taxon>Nocardia</taxon>
    </lineage>
</organism>
<evidence type="ECO:0000313" key="1">
    <source>
        <dbReference type="EMBL" id="CRY84301.1"/>
    </source>
</evidence>
<evidence type="ECO:0000313" key="2">
    <source>
        <dbReference type="Proteomes" id="UP000057820"/>
    </source>
</evidence>
<keyword evidence="1" id="KW-0614">Plasmid</keyword>
<name>A0A0H5PPC7_NOCFR</name>
<accession>A0A0H5PPC7</accession>
<geneLocation type="plasmid" evidence="1">
    <name>2</name>
</geneLocation>
<dbReference type="InterPro" id="IPR046193">
    <property type="entry name" value="DUF6221"/>
</dbReference>
<proteinExistence type="predicted"/>
<protein>
    <submittedName>
        <fullName evidence="1">Uncharacterized protein</fullName>
    </submittedName>
</protein>
<dbReference type="RefSeq" id="WP_060594957.1">
    <property type="nucleotide sequence ID" value="NZ_CP031418.1"/>
</dbReference>
<gene>
    <name evidence="1" type="ORF">ERS450000_05960</name>
</gene>
<dbReference type="EMBL" id="LN868939">
    <property type="protein sequence ID" value="CRY84301.1"/>
    <property type="molecule type" value="Genomic_DNA"/>
</dbReference>
<dbReference type="AlphaFoldDB" id="A0A0H5PPC7"/>